<dbReference type="PANTHER" id="PTHR37808">
    <property type="entry name" value="SPORE GERMINATION PROTEIN-LIKE PROTEIN YDZR-RELATED"/>
    <property type="match status" value="1"/>
</dbReference>
<evidence type="ECO:0000313" key="3">
    <source>
        <dbReference type="Proteomes" id="UP000064189"/>
    </source>
</evidence>
<keyword evidence="3" id="KW-1185">Reference proteome</keyword>
<accession>A0A109MWA5</accession>
<comment type="similarity">
    <text evidence="1">Belongs to the GerPA/GerPF family.</text>
</comment>
<evidence type="ECO:0000256" key="1">
    <source>
        <dbReference type="ARBA" id="ARBA00008103"/>
    </source>
</evidence>
<protein>
    <recommendedName>
        <fullName evidence="4">Spore germination protein</fullName>
    </recommendedName>
</protein>
<dbReference type="Pfam" id="PF10676">
    <property type="entry name" value="gerPA"/>
    <property type="match status" value="1"/>
</dbReference>
<organism evidence="2 3">
    <name type="scientific">Peribacillus simplex</name>
    <dbReference type="NCBI Taxonomy" id="1478"/>
    <lineage>
        <taxon>Bacteria</taxon>
        <taxon>Bacillati</taxon>
        <taxon>Bacillota</taxon>
        <taxon>Bacilli</taxon>
        <taxon>Bacillales</taxon>
        <taxon>Bacillaceae</taxon>
        <taxon>Peribacillus</taxon>
    </lineage>
</organism>
<dbReference type="AlphaFoldDB" id="A0A109MWA5"/>
<dbReference type="PANTHER" id="PTHR37808:SF1">
    <property type="entry name" value="SPORE GERMINATION PROTEIN-LIKE PROTEIN YDZR"/>
    <property type="match status" value="1"/>
</dbReference>
<evidence type="ECO:0008006" key="4">
    <source>
        <dbReference type="Google" id="ProtNLM"/>
    </source>
</evidence>
<gene>
    <name evidence="2" type="ORF">AS888_23250</name>
</gene>
<comment type="caution">
    <text evidence="2">The sequence shown here is derived from an EMBL/GenBank/DDBJ whole genome shotgun (WGS) entry which is preliminary data.</text>
</comment>
<name>A0A109MWA5_9BACI</name>
<proteinExistence type="inferred from homology"/>
<dbReference type="Proteomes" id="UP000064189">
    <property type="component" value="Unassembled WGS sequence"/>
</dbReference>
<reference evidence="2 3" key="1">
    <citation type="submission" date="2015-11" db="EMBL/GenBank/DDBJ databases">
        <title>Genome Sequence of Bacillus simplex strain VanAntwerpen2.</title>
        <authorList>
            <person name="Couger M.B."/>
        </authorList>
    </citation>
    <scope>NUCLEOTIDE SEQUENCE [LARGE SCALE GENOMIC DNA]</scope>
    <source>
        <strain evidence="2 3">VanAntwerpen02</strain>
    </source>
</reference>
<dbReference type="InterPro" id="IPR019618">
    <property type="entry name" value="Spore_germination_GerPA"/>
</dbReference>
<dbReference type="RefSeq" id="WP_061143070.1">
    <property type="nucleotide sequence ID" value="NZ_LNNH01000029.1"/>
</dbReference>
<evidence type="ECO:0000313" key="2">
    <source>
        <dbReference type="EMBL" id="KWW16905.1"/>
    </source>
</evidence>
<sequence length="72" mass="7071">MPAIVGPIQIFNVGEGNLLFGDAAVISPKSSSKSVTGSGSANTGAIVFTANGLNGSNVLDINGIDQPIAGNN</sequence>
<dbReference type="EMBL" id="LNNH01000029">
    <property type="protein sequence ID" value="KWW16905.1"/>
    <property type="molecule type" value="Genomic_DNA"/>
</dbReference>